<keyword evidence="3" id="KW-1185">Reference proteome</keyword>
<dbReference type="Proteomes" id="UP001519460">
    <property type="component" value="Unassembled WGS sequence"/>
</dbReference>
<feature type="compositionally biased region" description="Low complexity" evidence="1">
    <location>
        <begin position="63"/>
        <end position="77"/>
    </location>
</feature>
<proteinExistence type="predicted"/>
<accession>A0ABD0J3I7</accession>
<reference evidence="2 3" key="1">
    <citation type="journal article" date="2023" name="Sci. Data">
        <title>Genome assembly of the Korean intertidal mud-creeper Batillaria attramentaria.</title>
        <authorList>
            <person name="Patra A.K."/>
            <person name="Ho P.T."/>
            <person name="Jun S."/>
            <person name="Lee S.J."/>
            <person name="Kim Y."/>
            <person name="Won Y.J."/>
        </authorList>
    </citation>
    <scope>NUCLEOTIDE SEQUENCE [LARGE SCALE GENOMIC DNA]</scope>
    <source>
        <strain evidence="2">Wonlab-2016</strain>
    </source>
</reference>
<evidence type="ECO:0000313" key="2">
    <source>
        <dbReference type="EMBL" id="KAK7456964.1"/>
    </source>
</evidence>
<sequence length="260" mass="27890">MSPASGSLTLGSNVTGGLAEVTCTAPSGVAADDLIGMMIKRVLHRNQVLQELAGARRTEDATPGVSIPGSSVSGSGQQRSIKFSMAQATCSDAGMYICDVTYYTDGFNFETATSSKNLSVTVDPGQITMTADPQQAVYNYNSSLLLRCNGPVGTVDDDVQIEWMWEYKEQGGFLWTTVTTTDDNFNEESSTTSGPGDCARNQVVTLQRYVLPEDTGRTYRCYIRRVAGSGGNFDQYAGDYVIGTVLAEGDRTDEVDPSKP</sequence>
<evidence type="ECO:0008006" key="4">
    <source>
        <dbReference type="Google" id="ProtNLM"/>
    </source>
</evidence>
<comment type="caution">
    <text evidence="2">The sequence shown here is derived from an EMBL/GenBank/DDBJ whole genome shotgun (WGS) entry which is preliminary data.</text>
</comment>
<protein>
    <recommendedName>
        <fullName evidence="4">Ig-like domain-containing protein</fullName>
    </recommendedName>
</protein>
<dbReference type="EMBL" id="JACVVK020000676">
    <property type="protein sequence ID" value="KAK7456964.1"/>
    <property type="molecule type" value="Genomic_DNA"/>
</dbReference>
<gene>
    <name evidence="2" type="ORF">BaRGS_00039277</name>
</gene>
<organism evidence="2 3">
    <name type="scientific">Batillaria attramentaria</name>
    <dbReference type="NCBI Taxonomy" id="370345"/>
    <lineage>
        <taxon>Eukaryota</taxon>
        <taxon>Metazoa</taxon>
        <taxon>Spiralia</taxon>
        <taxon>Lophotrochozoa</taxon>
        <taxon>Mollusca</taxon>
        <taxon>Gastropoda</taxon>
        <taxon>Caenogastropoda</taxon>
        <taxon>Sorbeoconcha</taxon>
        <taxon>Cerithioidea</taxon>
        <taxon>Batillariidae</taxon>
        <taxon>Batillaria</taxon>
    </lineage>
</organism>
<evidence type="ECO:0000313" key="3">
    <source>
        <dbReference type="Proteomes" id="UP001519460"/>
    </source>
</evidence>
<dbReference type="AlphaFoldDB" id="A0ABD0J3I7"/>
<evidence type="ECO:0000256" key="1">
    <source>
        <dbReference type="SAM" id="MobiDB-lite"/>
    </source>
</evidence>
<feature type="region of interest" description="Disordered" evidence="1">
    <location>
        <begin position="54"/>
        <end position="77"/>
    </location>
</feature>
<name>A0ABD0J3I7_9CAEN</name>
<feature type="non-terminal residue" evidence="2">
    <location>
        <position position="260"/>
    </location>
</feature>